<dbReference type="Pfam" id="PF02518">
    <property type="entry name" value="HATPase_c"/>
    <property type="match status" value="1"/>
</dbReference>
<keyword evidence="5" id="KW-0902">Two-component regulatory system</keyword>
<dbReference type="STRING" id="623281.SAMN05421747_116101"/>
<feature type="domain" description="Histidine kinase" evidence="8">
    <location>
        <begin position="470"/>
        <end position="677"/>
    </location>
</feature>
<evidence type="ECO:0000256" key="5">
    <source>
        <dbReference type="ARBA" id="ARBA00023012"/>
    </source>
</evidence>
<evidence type="ECO:0000256" key="4">
    <source>
        <dbReference type="ARBA" id="ARBA00022777"/>
    </source>
</evidence>
<organism evidence="9 10">
    <name type="scientific">Parapedobacter composti</name>
    <dbReference type="NCBI Taxonomy" id="623281"/>
    <lineage>
        <taxon>Bacteria</taxon>
        <taxon>Pseudomonadati</taxon>
        <taxon>Bacteroidota</taxon>
        <taxon>Sphingobacteriia</taxon>
        <taxon>Sphingobacteriales</taxon>
        <taxon>Sphingobacteriaceae</taxon>
        <taxon>Parapedobacter</taxon>
    </lineage>
</organism>
<dbReference type="InterPro" id="IPR019734">
    <property type="entry name" value="TPR_rpt"/>
</dbReference>
<protein>
    <recommendedName>
        <fullName evidence="2">histidine kinase</fullName>
        <ecNumber evidence="2">2.7.13.3</ecNumber>
    </recommendedName>
</protein>
<dbReference type="InterPro" id="IPR050736">
    <property type="entry name" value="Sensor_HK_Regulatory"/>
</dbReference>
<dbReference type="CDD" id="cd00082">
    <property type="entry name" value="HisKA"/>
    <property type="match status" value="1"/>
</dbReference>
<accession>A0A1I1KVS0</accession>
<feature type="repeat" description="TPR" evidence="6">
    <location>
        <begin position="129"/>
        <end position="162"/>
    </location>
</feature>
<evidence type="ECO:0000259" key="8">
    <source>
        <dbReference type="PROSITE" id="PS50109"/>
    </source>
</evidence>
<evidence type="ECO:0000256" key="6">
    <source>
        <dbReference type="PROSITE-ProRule" id="PRU00339"/>
    </source>
</evidence>
<dbReference type="Pfam" id="PF13424">
    <property type="entry name" value="TPR_12"/>
    <property type="match status" value="1"/>
</dbReference>
<proteinExistence type="predicted"/>
<dbReference type="PANTHER" id="PTHR43711">
    <property type="entry name" value="TWO-COMPONENT HISTIDINE KINASE"/>
    <property type="match status" value="1"/>
</dbReference>
<evidence type="ECO:0000256" key="1">
    <source>
        <dbReference type="ARBA" id="ARBA00000085"/>
    </source>
</evidence>
<dbReference type="InterPro" id="IPR003594">
    <property type="entry name" value="HATPase_dom"/>
</dbReference>
<comment type="catalytic activity">
    <reaction evidence="1">
        <text>ATP + protein L-histidine = ADP + protein N-phospho-L-histidine.</text>
        <dbReference type="EC" id="2.7.13.3"/>
    </reaction>
</comment>
<dbReference type="SUPFAM" id="SSF47384">
    <property type="entry name" value="Homodimeric domain of signal transducing histidine kinase"/>
    <property type="match status" value="1"/>
</dbReference>
<keyword evidence="10" id="KW-1185">Reference proteome</keyword>
<dbReference type="GO" id="GO:0000155">
    <property type="term" value="F:phosphorelay sensor kinase activity"/>
    <property type="evidence" value="ECO:0007669"/>
    <property type="project" value="InterPro"/>
</dbReference>
<dbReference type="InterPro" id="IPR005467">
    <property type="entry name" value="His_kinase_dom"/>
</dbReference>
<evidence type="ECO:0000256" key="3">
    <source>
        <dbReference type="ARBA" id="ARBA00022679"/>
    </source>
</evidence>
<sequence>MGVKNFISLFLLLILSGTEALVHAWQNQAQGQLDSLLLRLNHEENDTIRVDLLNQITRIYAGIDLIKAKEYAIAAVSQAEQADWPIGIATSEQYLGNVLMESGQRQEALSHFGKAYDLFVELGDAEGEISMLYNLGNIHQHENRYTEAFDFFMKGMDLAEKNNHPSLQAKGAYLVSAIFVQQHNFEKARVYAGNAASIFRKEKNYTELANSLEIIGVSHLLEKDAEQAKKPFLEAIQYLDTIGNDFGKAKIYTQLVECYNNEPAVQLAYIEKSQEIWERSNLTTIYTISNIGNRGTIYINLYQNDSLRNKMPPRFTMSKAELLKAADSDLKQGISLAKESGNREQLMQFYRAYYRVLEEQGRYKEAIEILNSSHQISDSLFSQENKNRIAAMESQREIDLRDKQLAINELQLSNARRTRLALIGGAALLFVIGGLLLYQNVQRRRTNAALLALNNKLDEANKVKTRFFGILSHDLRGPVANLIHFLHLQKNAPDLLDDSSTELYQQKLTDSAENVLETMETVLLWSKSQMERFTPQKKMVQVSSLFEYLRNNIPTDPAIVVSYSNPEAVSVHTDEDYLKTILYNLTVNALKALKNTPDPQLEWKAVRQDNKVQLSITDNGPGILREQADALYNKEAAIGTKSGLGLHIIRDLADAIQCCIVLDTGQNKGTLITLSFS</sequence>
<dbReference type="Gene3D" id="1.25.40.10">
    <property type="entry name" value="Tetratricopeptide repeat domain"/>
    <property type="match status" value="2"/>
</dbReference>
<reference evidence="9 10" key="1">
    <citation type="submission" date="2016-10" db="EMBL/GenBank/DDBJ databases">
        <authorList>
            <person name="de Groot N.N."/>
        </authorList>
    </citation>
    <scope>NUCLEOTIDE SEQUENCE [LARGE SCALE GENOMIC DNA]</scope>
    <source>
        <strain evidence="9 10">DSM 22900</strain>
    </source>
</reference>
<dbReference type="Gene3D" id="1.10.287.130">
    <property type="match status" value="1"/>
</dbReference>
<dbReference type="Gene3D" id="3.30.565.10">
    <property type="entry name" value="Histidine kinase-like ATPase, C-terminal domain"/>
    <property type="match status" value="1"/>
</dbReference>
<dbReference type="Proteomes" id="UP000199577">
    <property type="component" value="Unassembled WGS sequence"/>
</dbReference>
<gene>
    <name evidence="9" type="ORF">SAMN05421747_116101</name>
</gene>
<dbReference type="InterPro" id="IPR036097">
    <property type="entry name" value="HisK_dim/P_sf"/>
</dbReference>
<dbReference type="InterPro" id="IPR003661">
    <property type="entry name" value="HisK_dim/P_dom"/>
</dbReference>
<keyword evidence="7" id="KW-1133">Transmembrane helix</keyword>
<dbReference type="InterPro" id="IPR011990">
    <property type="entry name" value="TPR-like_helical_dom_sf"/>
</dbReference>
<dbReference type="AlphaFoldDB" id="A0A1I1KVS0"/>
<evidence type="ECO:0000313" key="10">
    <source>
        <dbReference type="Proteomes" id="UP000199577"/>
    </source>
</evidence>
<dbReference type="PROSITE" id="PS50005">
    <property type="entry name" value="TPR"/>
    <property type="match status" value="1"/>
</dbReference>
<evidence type="ECO:0000256" key="2">
    <source>
        <dbReference type="ARBA" id="ARBA00012438"/>
    </source>
</evidence>
<name>A0A1I1KVS0_9SPHI</name>
<dbReference type="SUPFAM" id="SSF55874">
    <property type="entry name" value="ATPase domain of HSP90 chaperone/DNA topoisomerase II/histidine kinase"/>
    <property type="match status" value="1"/>
</dbReference>
<feature type="transmembrane region" description="Helical" evidence="7">
    <location>
        <begin position="420"/>
        <end position="438"/>
    </location>
</feature>
<dbReference type="PROSITE" id="PS50109">
    <property type="entry name" value="HIS_KIN"/>
    <property type="match status" value="1"/>
</dbReference>
<keyword evidence="7" id="KW-0472">Membrane</keyword>
<dbReference type="InterPro" id="IPR036890">
    <property type="entry name" value="HATPase_C_sf"/>
</dbReference>
<dbReference type="PANTHER" id="PTHR43711:SF1">
    <property type="entry name" value="HISTIDINE KINASE 1"/>
    <property type="match status" value="1"/>
</dbReference>
<dbReference type="EC" id="2.7.13.3" evidence="2"/>
<keyword evidence="4 9" id="KW-0418">Kinase</keyword>
<keyword evidence="7" id="KW-0812">Transmembrane</keyword>
<dbReference type="SUPFAM" id="SSF48452">
    <property type="entry name" value="TPR-like"/>
    <property type="match status" value="2"/>
</dbReference>
<dbReference type="EMBL" id="FOLL01000016">
    <property type="protein sequence ID" value="SFC62223.1"/>
    <property type="molecule type" value="Genomic_DNA"/>
</dbReference>
<dbReference type="SMART" id="SM00028">
    <property type="entry name" value="TPR"/>
    <property type="match status" value="4"/>
</dbReference>
<evidence type="ECO:0000313" key="9">
    <source>
        <dbReference type="EMBL" id="SFC62223.1"/>
    </source>
</evidence>
<evidence type="ECO:0000256" key="7">
    <source>
        <dbReference type="SAM" id="Phobius"/>
    </source>
</evidence>
<keyword evidence="3" id="KW-0808">Transferase</keyword>
<keyword evidence="6" id="KW-0802">TPR repeat</keyword>